<dbReference type="EMBL" id="JACJPY010000014">
    <property type="protein sequence ID" value="MBD2149855.1"/>
    <property type="molecule type" value="Genomic_DNA"/>
</dbReference>
<proteinExistence type="predicted"/>
<dbReference type="NCBIfam" id="TIGR01987">
    <property type="entry name" value="HI0074"/>
    <property type="match status" value="1"/>
</dbReference>
<evidence type="ECO:0000313" key="2">
    <source>
        <dbReference type="Proteomes" id="UP000631421"/>
    </source>
</evidence>
<sequence>MNEDIRWKQRFSNYKKALLQLTKFINKGDLNELEKQGLIQAFEYTHELAWNLLKDYLQDQGIQNITGSKDSVRAAFKVGLIEDGESWMDMIKDRNQTVHTYNEATAEAIITNIETRFFALFVALGKKMQELSDDAN</sequence>
<name>A0A926Z5L5_9CYAN</name>
<organism evidence="1 2">
    <name type="scientific">Pseudanabaena cinerea FACHB-1277</name>
    <dbReference type="NCBI Taxonomy" id="2949581"/>
    <lineage>
        <taxon>Bacteria</taxon>
        <taxon>Bacillati</taxon>
        <taxon>Cyanobacteriota</taxon>
        <taxon>Cyanophyceae</taxon>
        <taxon>Pseudanabaenales</taxon>
        <taxon>Pseudanabaenaceae</taxon>
        <taxon>Pseudanabaena</taxon>
        <taxon>Pseudanabaena cinerea</taxon>
    </lineage>
</organism>
<dbReference type="AlphaFoldDB" id="A0A926Z5L5"/>
<dbReference type="InterPro" id="IPR010235">
    <property type="entry name" value="HepT"/>
</dbReference>
<comment type="caution">
    <text evidence="1">The sequence shown here is derived from an EMBL/GenBank/DDBJ whole genome shotgun (WGS) entry which is preliminary data.</text>
</comment>
<accession>A0A926Z5L5</accession>
<reference evidence="1" key="1">
    <citation type="journal article" date="2015" name="ISME J.">
        <title>Draft Genome Sequence of Streptomyces incarnatus NRRL8089, which Produces the Nucleoside Antibiotic Sinefungin.</title>
        <authorList>
            <person name="Oshima K."/>
            <person name="Hattori M."/>
            <person name="Shimizu H."/>
            <person name="Fukuda K."/>
            <person name="Nemoto M."/>
            <person name="Inagaki K."/>
            <person name="Tamura T."/>
        </authorList>
    </citation>
    <scope>NUCLEOTIDE SEQUENCE</scope>
    <source>
        <strain evidence="1">FACHB-1277</strain>
    </source>
</reference>
<dbReference type="Proteomes" id="UP000631421">
    <property type="component" value="Unassembled WGS sequence"/>
</dbReference>
<dbReference type="RefSeq" id="WP_190350222.1">
    <property type="nucleotide sequence ID" value="NZ_JACJPY010000014.1"/>
</dbReference>
<evidence type="ECO:0000313" key="1">
    <source>
        <dbReference type="EMBL" id="MBD2149855.1"/>
    </source>
</evidence>
<dbReference type="Gene3D" id="1.20.120.330">
    <property type="entry name" value="Nucleotidyltransferases domain 2"/>
    <property type="match status" value="1"/>
</dbReference>
<dbReference type="Pfam" id="PF08780">
    <property type="entry name" value="NTase_sub_bind"/>
    <property type="match status" value="1"/>
</dbReference>
<dbReference type="SUPFAM" id="SSF81593">
    <property type="entry name" value="Nucleotidyltransferase substrate binding subunit/domain"/>
    <property type="match status" value="1"/>
</dbReference>
<gene>
    <name evidence="1" type="ORF">H6F44_06915</name>
</gene>
<keyword evidence="2" id="KW-1185">Reference proteome</keyword>
<protein>
    <submittedName>
        <fullName evidence="1">Nucleotidyltransferase substrate binding protein</fullName>
    </submittedName>
</protein>
<reference evidence="1" key="2">
    <citation type="submission" date="2020-08" db="EMBL/GenBank/DDBJ databases">
        <authorList>
            <person name="Chen M."/>
            <person name="Teng W."/>
            <person name="Zhao L."/>
            <person name="Hu C."/>
            <person name="Zhou Y."/>
            <person name="Han B."/>
            <person name="Song L."/>
            <person name="Shu W."/>
        </authorList>
    </citation>
    <scope>NUCLEOTIDE SEQUENCE</scope>
    <source>
        <strain evidence="1">FACHB-1277</strain>
    </source>
</reference>